<evidence type="ECO:0000256" key="12">
    <source>
        <dbReference type="ARBA" id="ARBA00022898"/>
    </source>
</evidence>
<dbReference type="NCBIfam" id="NF005146">
    <property type="entry name" value="PRK06606.1"/>
    <property type="match status" value="1"/>
</dbReference>
<evidence type="ECO:0000313" key="20">
    <source>
        <dbReference type="EMBL" id="QCU90710.1"/>
    </source>
</evidence>
<dbReference type="OrthoDB" id="21319at2"/>
<dbReference type="Gene3D" id="3.30.470.10">
    <property type="match status" value="1"/>
</dbReference>
<evidence type="ECO:0000256" key="7">
    <source>
        <dbReference type="ARBA" id="ARBA00013053"/>
    </source>
</evidence>
<comment type="function">
    <text evidence="2 19">Acts on leucine, isoleucine and valine.</text>
</comment>
<dbReference type="GO" id="GO:0009097">
    <property type="term" value="P:isoleucine biosynthetic process"/>
    <property type="evidence" value="ECO:0007669"/>
    <property type="project" value="UniProtKB-UniPathway"/>
</dbReference>
<evidence type="ECO:0000256" key="6">
    <source>
        <dbReference type="ARBA" id="ARBA00009320"/>
    </source>
</evidence>
<dbReference type="GO" id="GO:0052654">
    <property type="term" value="F:L-leucine-2-oxoglutarate transaminase activity"/>
    <property type="evidence" value="ECO:0007669"/>
    <property type="project" value="RHEA"/>
</dbReference>
<comment type="pathway">
    <text evidence="4 19">Amino-acid biosynthesis; L-valine biosynthesis; L-valine from pyruvate: step 4/4.</text>
</comment>
<dbReference type="InterPro" id="IPR018300">
    <property type="entry name" value="Aminotrans_IV_CS"/>
</dbReference>
<dbReference type="InterPro" id="IPR001544">
    <property type="entry name" value="Aminotrans_IV"/>
</dbReference>
<dbReference type="GO" id="GO:0052656">
    <property type="term" value="F:L-isoleucine-2-oxoglutarate transaminase activity"/>
    <property type="evidence" value="ECO:0007669"/>
    <property type="project" value="RHEA"/>
</dbReference>
<dbReference type="PROSITE" id="PS00770">
    <property type="entry name" value="AA_TRANSFER_CLASS_4"/>
    <property type="match status" value="1"/>
</dbReference>
<dbReference type="GO" id="GO:0009099">
    <property type="term" value="P:L-valine biosynthetic process"/>
    <property type="evidence" value="ECO:0007669"/>
    <property type="project" value="UniProtKB-UniPathway"/>
</dbReference>
<evidence type="ECO:0000256" key="13">
    <source>
        <dbReference type="ARBA" id="ARBA00023304"/>
    </source>
</evidence>
<keyword evidence="10 19" id="KW-0028">Amino-acid biosynthesis</keyword>
<dbReference type="GO" id="GO:0009098">
    <property type="term" value="P:L-leucine biosynthetic process"/>
    <property type="evidence" value="ECO:0007669"/>
    <property type="project" value="UniProtKB-UniPathway"/>
</dbReference>
<evidence type="ECO:0000256" key="11">
    <source>
        <dbReference type="ARBA" id="ARBA00022679"/>
    </source>
</evidence>
<keyword evidence="21" id="KW-1185">Reference proteome</keyword>
<evidence type="ECO:0000256" key="5">
    <source>
        <dbReference type="ARBA" id="ARBA00005072"/>
    </source>
</evidence>
<dbReference type="UniPathway" id="UPA00049">
    <property type="reaction ID" value="UER00062"/>
</dbReference>
<comment type="similarity">
    <text evidence="6 17">Belongs to the class-IV pyridoxal-phosphate-dependent aminotransferase family.</text>
</comment>
<evidence type="ECO:0000256" key="15">
    <source>
        <dbReference type="ARBA" id="ARBA00048798"/>
    </source>
</evidence>
<evidence type="ECO:0000256" key="19">
    <source>
        <dbReference type="RuleBase" id="RU364094"/>
    </source>
</evidence>
<accession>A0A4P9K8A4</accession>
<evidence type="ECO:0000256" key="18">
    <source>
        <dbReference type="RuleBase" id="RU004516"/>
    </source>
</evidence>
<protein>
    <recommendedName>
        <fullName evidence="8 19">Branched-chain-amino-acid aminotransferase</fullName>
        <shortName evidence="19">BCAT</shortName>
        <ecNumber evidence="7 19">2.6.1.42</ecNumber>
    </recommendedName>
</protein>
<evidence type="ECO:0000256" key="9">
    <source>
        <dbReference type="ARBA" id="ARBA00022576"/>
    </source>
</evidence>
<keyword evidence="9 19" id="KW-0032">Aminotransferase</keyword>
<dbReference type="GO" id="GO:0052655">
    <property type="term" value="F:L-valine-2-oxoglutarate transaminase activity"/>
    <property type="evidence" value="ECO:0007669"/>
    <property type="project" value="RHEA"/>
</dbReference>
<dbReference type="FunFam" id="3.20.10.10:FF:000001">
    <property type="entry name" value="Branched-chain-amino-acid aminotransferase"/>
    <property type="match status" value="1"/>
</dbReference>
<dbReference type="AlphaFoldDB" id="A0A4P9K8A4"/>
<dbReference type="EC" id="2.6.1.42" evidence="7 19"/>
<evidence type="ECO:0000256" key="4">
    <source>
        <dbReference type="ARBA" id="ARBA00004931"/>
    </source>
</evidence>
<dbReference type="InterPro" id="IPR043131">
    <property type="entry name" value="BCAT-like_N"/>
</dbReference>
<dbReference type="Proteomes" id="UP000304864">
    <property type="component" value="Chromosome"/>
</dbReference>
<dbReference type="SUPFAM" id="SSF56752">
    <property type="entry name" value="D-aminoacid aminotransferase-like PLP-dependent enzymes"/>
    <property type="match status" value="1"/>
</dbReference>
<dbReference type="RefSeq" id="WP_138565384.1">
    <property type="nucleotide sequence ID" value="NZ_CP040602.1"/>
</dbReference>
<keyword evidence="13 19" id="KW-0100">Branched-chain amino acid biosynthesis</keyword>
<dbReference type="UniPathway" id="UPA00047">
    <property type="reaction ID" value="UER00058"/>
</dbReference>
<organism evidence="20 21">
    <name type="scientific">Thiomicrorhabdus sediminis</name>
    <dbReference type="NCBI Taxonomy" id="2580412"/>
    <lineage>
        <taxon>Bacteria</taxon>
        <taxon>Pseudomonadati</taxon>
        <taxon>Pseudomonadota</taxon>
        <taxon>Gammaproteobacteria</taxon>
        <taxon>Thiotrichales</taxon>
        <taxon>Piscirickettsiaceae</taxon>
        <taxon>Thiomicrorhabdus</taxon>
    </lineage>
</organism>
<dbReference type="InterPro" id="IPR050571">
    <property type="entry name" value="Class-IV_PLP-Dep_Aminotrnsfr"/>
</dbReference>
<evidence type="ECO:0000256" key="8">
    <source>
        <dbReference type="ARBA" id="ARBA00018179"/>
    </source>
</evidence>
<dbReference type="UniPathway" id="UPA00048">
    <property type="reaction ID" value="UER00073"/>
</dbReference>
<gene>
    <name evidence="19" type="primary">ilvE</name>
    <name evidence="20" type="ORF">FE785_08745</name>
</gene>
<dbReference type="CDD" id="cd01557">
    <property type="entry name" value="BCAT_beta_family"/>
    <property type="match status" value="1"/>
</dbReference>
<dbReference type="Pfam" id="PF01063">
    <property type="entry name" value="Aminotran_4"/>
    <property type="match status" value="1"/>
</dbReference>
<dbReference type="EMBL" id="CP040602">
    <property type="protein sequence ID" value="QCU90710.1"/>
    <property type="molecule type" value="Genomic_DNA"/>
</dbReference>
<dbReference type="GO" id="GO:0005829">
    <property type="term" value="C:cytosol"/>
    <property type="evidence" value="ECO:0007669"/>
    <property type="project" value="TreeGrafter"/>
</dbReference>
<evidence type="ECO:0000256" key="10">
    <source>
        <dbReference type="ARBA" id="ARBA00022605"/>
    </source>
</evidence>
<evidence type="ECO:0000256" key="16">
    <source>
        <dbReference type="ARBA" id="ARBA00049229"/>
    </source>
</evidence>
<dbReference type="InterPro" id="IPR036038">
    <property type="entry name" value="Aminotransferase-like"/>
</dbReference>
<dbReference type="GO" id="GO:0006532">
    <property type="term" value="P:aspartate biosynthetic process"/>
    <property type="evidence" value="ECO:0007669"/>
    <property type="project" value="TreeGrafter"/>
</dbReference>
<evidence type="ECO:0000256" key="17">
    <source>
        <dbReference type="RuleBase" id="RU004106"/>
    </source>
</evidence>
<comment type="pathway">
    <text evidence="3 19">Amino-acid biosynthesis; L-isoleucine biosynthesis; L-isoleucine from 2-oxobutanoate: step 4/4.</text>
</comment>
<dbReference type="Gene3D" id="3.20.10.10">
    <property type="entry name" value="D-amino Acid Aminotransferase, subunit A, domain 2"/>
    <property type="match status" value="1"/>
</dbReference>
<dbReference type="PANTHER" id="PTHR42743:SF11">
    <property type="entry name" value="AMINODEOXYCHORISMATE LYASE"/>
    <property type="match status" value="1"/>
</dbReference>
<evidence type="ECO:0000256" key="14">
    <source>
        <dbReference type="ARBA" id="ARBA00048212"/>
    </source>
</evidence>
<evidence type="ECO:0000256" key="3">
    <source>
        <dbReference type="ARBA" id="ARBA00004824"/>
    </source>
</evidence>
<name>A0A4P9K8A4_9GAMM</name>
<evidence type="ECO:0000313" key="21">
    <source>
        <dbReference type="Proteomes" id="UP000304864"/>
    </source>
</evidence>
<comment type="cofactor">
    <cofactor evidence="1 18">
        <name>pyridoxal 5'-phosphate</name>
        <dbReference type="ChEBI" id="CHEBI:597326"/>
    </cofactor>
</comment>
<reference evidence="20 21" key="1">
    <citation type="submission" date="2019-05" db="EMBL/GenBank/DDBJ databases">
        <title>Thiomicrorhabdus sediminis sp. nov, a novel sulfur-oxidizing bacterium isolated from coastal sediment.</title>
        <authorList>
            <person name="Liu X."/>
        </authorList>
    </citation>
    <scope>NUCLEOTIDE SEQUENCE [LARGE SCALE GENOMIC DNA]</scope>
    <source>
        <strain evidence="20 21">G1</strain>
    </source>
</reference>
<comment type="catalytic activity">
    <reaction evidence="16 19">
        <text>L-leucine + 2-oxoglutarate = 4-methyl-2-oxopentanoate + L-glutamate</text>
        <dbReference type="Rhea" id="RHEA:18321"/>
        <dbReference type="ChEBI" id="CHEBI:16810"/>
        <dbReference type="ChEBI" id="CHEBI:17865"/>
        <dbReference type="ChEBI" id="CHEBI:29985"/>
        <dbReference type="ChEBI" id="CHEBI:57427"/>
        <dbReference type="EC" id="2.6.1.42"/>
    </reaction>
</comment>
<dbReference type="KEGG" id="thig:FE785_08745"/>
<sequence>MQTMADRDGLIWLDGEMVPWRDAKVHVLTHTLHYGMGVFEGVRAYDAEQGTSIFRLDAHTDRLINSAKIMNMPMPFDKATLDEAQCAAVRENNLKSAYIRPMAFYGSEGMGLRADNLKVHVMVAAWEWGAYMGEENLTRGIKIATSSYTRHHVNVTMTKAKSNGQYMNSMLALQEAVSHGCDEALLLDVDGYVAEGSGENFFMVKDGVLYTPELTCCLDGITRKTIMKLARDMGIEVKEKRITRDEVYIADEAFFTGTAAEVTPIRELDNRPIGQGSRGPITEKLQSLYFDIVHGRSAEHMEWLTTVAK</sequence>
<dbReference type="InterPro" id="IPR033939">
    <property type="entry name" value="BCAT_family"/>
</dbReference>
<dbReference type="PANTHER" id="PTHR42743">
    <property type="entry name" value="AMINO-ACID AMINOTRANSFERASE"/>
    <property type="match status" value="1"/>
</dbReference>
<dbReference type="InterPro" id="IPR043132">
    <property type="entry name" value="BCAT-like_C"/>
</dbReference>
<proteinExistence type="inferred from homology"/>
<keyword evidence="11 19" id="KW-0808">Transferase</keyword>
<evidence type="ECO:0000256" key="2">
    <source>
        <dbReference type="ARBA" id="ARBA00003109"/>
    </source>
</evidence>
<comment type="catalytic activity">
    <reaction evidence="15 19">
        <text>L-isoleucine + 2-oxoglutarate = (S)-3-methyl-2-oxopentanoate + L-glutamate</text>
        <dbReference type="Rhea" id="RHEA:24801"/>
        <dbReference type="ChEBI" id="CHEBI:16810"/>
        <dbReference type="ChEBI" id="CHEBI:29985"/>
        <dbReference type="ChEBI" id="CHEBI:35146"/>
        <dbReference type="ChEBI" id="CHEBI:58045"/>
        <dbReference type="EC" id="2.6.1.42"/>
    </reaction>
</comment>
<comment type="pathway">
    <text evidence="5 19">Amino-acid biosynthesis; L-leucine biosynthesis; L-leucine from 3-methyl-2-oxobutanoate: step 4/4.</text>
</comment>
<dbReference type="InterPro" id="IPR005785">
    <property type="entry name" value="B_amino_transI"/>
</dbReference>
<keyword evidence="12 18" id="KW-0663">Pyridoxal phosphate</keyword>
<dbReference type="NCBIfam" id="TIGR01122">
    <property type="entry name" value="ilvE_I"/>
    <property type="match status" value="1"/>
</dbReference>
<evidence type="ECO:0000256" key="1">
    <source>
        <dbReference type="ARBA" id="ARBA00001933"/>
    </source>
</evidence>
<comment type="catalytic activity">
    <reaction evidence="14 19">
        <text>L-valine + 2-oxoglutarate = 3-methyl-2-oxobutanoate + L-glutamate</text>
        <dbReference type="Rhea" id="RHEA:24813"/>
        <dbReference type="ChEBI" id="CHEBI:11851"/>
        <dbReference type="ChEBI" id="CHEBI:16810"/>
        <dbReference type="ChEBI" id="CHEBI:29985"/>
        <dbReference type="ChEBI" id="CHEBI:57762"/>
        <dbReference type="EC" id="2.6.1.42"/>
    </reaction>
</comment>